<feature type="chain" id="PRO_5045220983" evidence="2">
    <location>
        <begin position="33"/>
        <end position="535"/>
    </location>
</feature>
<dbReference type="InterPro" id="IPR000914">
    <property type="entry name" value="SBP_5_dom"/>
</dbReference>
<dbReference type="Proteomes" id="UP001596302">
    <property type="component" value="Unassembled WGS sequence"/>
</dbReference>
<dbReference type="Gene3D" id="3.40.190.10">
    <property type="entry name" value="Periplasmic binding protein-like II"/>
    <property type="match status" value="1"/>
</dbReference>
<accession>A0ABW1IYJ7</accession>
<sequence>MRNLSTGVLLSRRRFLLAGGLAGAGLTLAACASGAGSAPGGSSAPRTLRMAGGEFGYPTPFTMAHGSGLLPMRLVFDTLMWQDAAGLQPWLAESAEMADDTTCRVRLREDVTWSDGTKLTGEDVAFTVNYLKQHQIAWSIPITVIDRADASGSSIEMRLKEPHAGFLPGVLGAMPVIPKHIWDGVSEPEKKQDEEALVGTGAYALQAHDLSQGTYRFASRQDYFLGRPYFDRVEFVPAANPLLALREGAIDVADIPPNAAPDVIEPFTGGGEFDVIRAVGATATGLFLNNEKPPFADPRIRQAVARAIDRAGFVERVLHGRGEPGEPGFLPRANPLHVEAKNSHGHDVAAARQALAGTRITGTLLADTSTKTAAEYVARQLAQVGIDLEVAALDPTRARESAAAGAYEAAVLGFGGLHSDPTFLFGFFDSRMSKKGRFTKSHGYHNAEFEELQDRQERATDPGERRRLVGRMQQILADEVPMVVLGYPERAMAFRAATAGAMWYYTPGGYAAGNPGGVNPAAIITGRSGGTGIAG</sequence>
<evidence type="ECO:0000313" key="4">
    <source>
        <dbReference type="EMBL" id="MFC5993482.1"/>
    </source>
</evidence>
<dbReference type="InterPro" id="IPR039424">
    <property type="entry name" value="SBP_5"/>
</dbReference>
<dbReference type="Gene3D" id="3.10.105.10">
    <property type="entry name" value="Dipeptide-binding Protein, Domain 3"/>
    <property type="match status" value="1"/>
</dbReference>
<dbReference type="Pfam" id="PF00496">
    <property type="entry name" value="SBP_bac_5"/>
    <property type="match status" value="1"/>
</dbReference>
<dbReference type="PROSITE" id="PS51257">
    <property type="entry name" value="PROKAR_LIPOPROTEIN"/>
    <property type="match status" value="1"/>
</dbReference>
<dbReference type="PANTHER" id="PTHR30290:SF64">
    <property type="entry name" value="ABC TRANSPORTER PERIPLASMIC BINDING PROTEIN"/>
    <property type="match status" value="1"/>
</dbReference>
<comment type="caution">
    <text evidence="4">The sequence shown here is derived from an EMBL/GenBank/DDBJ whole genome shotgun (WGS) entry which is preliminary data.</text>
</comment>
<reference evidence="5" key="1">
    <citation type="journal article" date="2019" name="Int. J. Syst. Evol. Microbiol.">
        <title>The Global Catalogue of Microorganisms (GCM) 10K type strain sequencing project: providing services to taxonomists for standard genome sequencing and annotation.</title>
        <authorList>
            <consortium name="The Broad Institute Genomics Platform"/>
            <consortium name="The Broad Institute Genome Sequencing Center for Infectious Disease"/>
            <person name="Wu L."/>
            <person name="Ma J."/>
        </authorList>
    </citation>
    <scope>NUCLEOTIDE SEQUENCE [LARGE SCALE GENOMIC DNA]</scope>
    <source>
        <strain evidence="5">CCM 8391</strain>
    </source>
</reference>
<feature type="signal peptide" evidence="2">
    <location>
        <begin position="1"/>
        <end position="32"/>
    </location>
</feature>
<dbReference type="EMBL" id="JBHSQW010000009">
    <property type="protein sequence ID" value="MFC5993482.1"/>
    <property type="molecule type" value="Genomic_DNA"/>
</dbReference>
<proteinExistence type="predicted"/>
<keyword evidence="5" id="KW-1185">Reference proteome</keyword>
<dbReference type="InterPro" id="IPR030678">
    <property type="entry name" value="Peptide/Ni-bd"/>
</dbReference>
<name>A0ABW1IYJ7_9PSEU</name>
<dbReference type="InterPro" id="IPR006311">
    <property type="entry name" value="TAT_signal"/>
</dbReference>
<evidence type="ECO:0000259" key="3">
    <source>
        <dbReference type="Pfam" id="PF00496"/>
    </source>
</evidence>
<keyword evidence="1 2" id="KW-0732">Signal</keyword>
<evidence type="ECO:0000256" key="2">
    <source>
        <dbReference type="SAM" id="SignalP"/>
    </source>
</evidence>
<gene>
    <name evidence="4" type="ORF">ACFQE5_04540</name>
</gene>
<protein>
    <submittedName>
        <fullName evidence="4">ABC transporter substrate-binding protein</fullName>
    </submittedName>
</protein>
<dbReference type="Gene3D" id="3.90.76.10">
    <property type="entry name" value="Dipeptide-binding Protein, Domain 1"/>
    <property type="match status" value="1"/>
</dbReference>
<evidence type="ECO:0000313" key="5">
    <source>
        <dbReference type="Proteomes" id="UP001596302"/>
    </source>
</evidence>
<dbReference type="PROSITE" id="PS51318">
    <property type="entry name" value="TAT"/>
    <property type="match status" value="1"/>
</dbReference>
<organism evidence="4 5">
    <name type="scientific">Pseudonocardia hispaniensis</name>
    <dbReference type="NCBI Taxonomy" id="904933"/>
    <lineage>
        <taxon>Bacteria</taxon>
        <taxon>Bacillati</taxon>
        <taxon>Actinomycetota</taxon>
        <taxon>Actinomycetes</taxon>
        <taxon>Pseudonocardiales</taxon>
        <taxon>Pseudonocardiaceae</taxon>
        <taxon>Pseudonocardia</taxon>
    </lineage>
</organism>
<dbReference type="RefSeq" id="WP_379583086.1">
    <property type="nucleotide sequence ID" value="NZ_JBHSQW010000009.1"/>
</dbReference>
<evidence type="ECO:0000256" key="1">
    <source>
        <dbReference type="ARBA" id="ARBA00022729"/>
    </source>
</evidence>
<dbReference type="PIRSF" id="PIRSF002741">
    <property type="entry name" value="MppA"/>
    <property type="match status" value="1"/>
</dbReference>
<feature type="domain" description="Solute-binding protein family 5" evidence="3">
    <location>
        <begin position="87"/>
        <end position="428"/>
    </location>
</feature>
<dbReference type="PANTHER" id="PTHR30290">
    <property type="entry name" value="PERIPLASMIC BINDING COMPONENT OF ABC TRANSPORTER"/>
    <property type="match status" value="1"/>
</dbReference>
<dbReference type="SUPFAM" id="SSF53850">
    <property type="entry name" value="Periplasmic binding protein-like II"/>
    <property type="match status" value="1"/>
</dbReference>